<evidence type="ECO:0000256" key="8">
    <source>
        <dbReference type="ARBA" id="ARBA00022741"/>
    </source>
</evidence>
<sequence>MGRLSLNPYLWGLKLRKYLYRKGFFKTCRPQAKVISVGNLSVGGTGKTSTVFHLAKHLKGKGIKVAILLRGYGRETRGTLLVSDGKKPLVGVRQCGDEAFLYAKLLKNIPVVVAENRCGGAKMLEELFSPEVILLDDGFQHLRIERDFDIVLITSRDLSDKVLPFGRLREPLSVLKERGDYCLFSKTQKPHRGLENFCSSLGKKFGYLTLKGFKLLDHRLREVDFSSLKGGKVGVVSALGDNETFLKQVRELAQIYGFEITKEVQFRDHHPYRNFKPDQNLIWITTFKDFFKIGGENLFILERELVLPS</sequence>
<evidence type="ECO:0000256" key="9">
    <source>
        <dbReference type="ARBA" id="ARBA00022777"/>
    </source>
</evidence>
<evidence type="ECO:0000256" key="3">
    <source>
        <dbReference type="ARBA" id="ARBA00012071"/>
    </source>
</evidence>
<dbReference type="AlphaFoldDB" id="A0A9D1CF73"/>
<evidence type="ECO:0000313" key="13">
    <source>
        <dbReference type="EMBL" id="HIP98126.1"/>
    </source>
</evidence>
<keyword evidence="6" id="KW-0441">Lipid A biosynthesis</keyword>
<evidence type="ECO:0000256" key="12">
    <source>
        <dbReference type="NCBIfam" id="TIGR00682"/>
    </source>
</evidence>
<proteinExistence type="inferred from homology"/>
<dbReference type="Pfam" id="PF02606">
    <property type="entry name" value="LpxK"/>
    <property type="match status" value="1"/>
</dbReference>
<accession>A0A9D1CF73</accession>
<reference evidence="13" key="1">
    <citation type="journal article" date="2020" name="ISME J.">
        <title>Gammaproteobacteria mediating utilization of methyl-, sulfur- and petroleum organic compounds in deep ocean hydrothermal plumes.</title>
        <authorList>
            <person name="Zhou Z."/>
            <person name="Liu Y."/>
            <person name="Pan J."/>
            <person name="Cron B.R."/>
            <person name="Toner B.M."/>
            <person name="Anantharaman K."/>
            <person name="Breier J.A."/>
            <person name="Dick G.J."/>
            <person name="Li M."/>
        </authorList>
    </citation>
    <scope>NUCLEOTIDE SEQUENCE</scope>
    <source>
        <strain evidence="13">SZUA-1501</strain>
    </source>
</reference>
<evidence type="ECO:0000256" key="10">
    <source>
        <dbReference type="ARBA" id="ARBA00022840"/>
    </source>
</evidence>
<dbReference type="GO" id="GO:0005886">
    <property type="term" value="C:plasma membrane"/>
    <property type="evidence" value="ECO:0007669"/>
    <property type="project" value="TreeGrafter"/>
</dbReference>
<evidence type="ECO:0000256" key="4">
    <source>
        <dbReference type="ARBA" id="ARBA00016436"/>
    </source>
</evidence>
<dbReference type="GO" id="GO:0009245">
    <property type="term" value="P:lipid A biosynthetic process"/>
    <property type="evidence" value="ECO:0007669"/>
    <property type="project" value="UniProtKB-UniRule"/>
</dbReference>
<keyword evidence="10" id="KW-0067">ATP-binding</keyword>
<evidence type="ECO:0000256" key="5">
    <source>
        <dbReference type="ARBA" id="ARBA00022516"/>
    </source>
</evidence>
<comment type="function">
    <text evidence="1">Transfers the gamma-phosphate of ATP to the 4'-position of a tetraacyldisaccharide 1-phosphate intermediate (termed DS-1-P) to form tetraacyldisaccharide 1,4'-bis-phosphate (lipid IVA).</text>
</comment>
<comment type="caution">
    <text evidence="13">The sequence shown here is derived from an EMBL/GenBank/DDBJ whole genome shotgun (WGS) entry which is preliminary data.</text>
</comment>
<dbReference type="NCBIfam" id="TIGR00682">
    <property type="entry name" value="lpxK"/>
    <property type="match status" value="1"/>
</dbReference>
<dbReference type="SUPFAM" id="SSF52540">
    <property type="entry name" value="P-loop containing nucleoside triphosphate hydrolases"/>
    <property type="match status" value="1"/>
</dbReference>
<keyword evidence="5" id="KW-0444">Lipid biosynthesis</keyword>
<name>A0A9D1CF73_AQUAO</name>
<evidence type="ECO:0000256" key="1">
    <source>
        <dbReference type="ARBA" id="ARBA00002274"/>
    </source>
</evidence>
<keyword evidence="11" id="KW-0443">Lipid metabolism</keyword>
<feature type="non-terminal residue" evidence="13">
    <location>
        <position position="309"/>
    </location>
</feature>
<dbReference type="EC" id="2.7.1.130" evidence="3 12"/>
<dbReference type="EMBL" id="DQVE01000020">
    <property type="protein sequence ID" value="HIP98126.1"/>
    <property type="molecule type" value="Genomic_DNA"/>
</dbReference>
<evidence type="ECO:0000256" key="7">
    <source>
        <dbReference type="ARBA" id="ARBA00022679"/>
    </source>
</evidence>
<evidence type="ECO:0000256" key="6">
    <source>
        <dbReference type="ARBA" id="ARBA00022556"/>
    </source>
</evidence>
<keyword evidence="9" id="KW-0418">Kinase</keyword>
<dbReference type="HAMAP" id="MF_00409">
    <property type="entry name" value="LpxK"/>
    <property type="match status" value="1"/>
</dbReference>
<evidence type="ECO:0000256" key="11">
    <source>
        <dbReference type="ARBA" id="ARBA00023098"/>
    </source>
</evidence>
<evidence type="ECO:0000256" key="2">
    <source>
        <dbReference type="ARBA" id="ARBA00004870"/>
    </source>
</evidence>
<dbReference type="GO" id="GO:0009029">
    <property type="term" value="F:lipid-A 4'-kinase activity"/>
    <property type="evidence" value="ECO:0007669"/>
    <property type="project" value="UniProtKB-UniRule"/>
</dbReference>
<dbReference type="PANTHER" id="PTHR42724:SF1">
    <property type="entry name" value="TETRAACYLDISACCHARIDE 4'-KINASE, MITOCHONDRIAL-RELATED"/>
    <property type="match status" value="1"/>
</dbReference>
<dbReference type="PANTHER" id="PTHR42724">
    <property type="entry name" value="TETRAACYLDISACCHARIDE 4'-KINASE"/>
    <property type="match status" value="1"/>
</dbReference>
<keyword evidence="7 13" id="KW-0808">Transferase</keyword>
<organism evidence="13 14">
    <name type="scientific">Aquifex aeolicus</name>
    <dbReference type="NCBI Taxonomy" id="63363"/>
    <lineage>
        <taxon>Bacteria</taxon>
        <taxon>Pseudomonadati</taxon>
        <taxon>Aquificota</taxon>
        <taxon>Aquificia</taxon>
        <taxon>Aquificales</taxon>
        <taxon>Aquificaceae</taxon>
        <taxon>Aquifex</taxon>
    </lineage>
</organism>
<dbReference type="GO" id="GO:0005524">
    <property type="term" value="F:ATP binding"/>
    <property type="evidence" value="ECO:0007669"/>
    <property type="project" value="UniProtKB-KW"/>
</dbReference>
<dbReference type="Proteomes" id="UP000606463">
    <property type="component" value="Unassembled WGS sequence"/>
</dbReference>
<dbReference type="InterPro" id="IPR027417">
    <property type="entry name" value="P-loop_NTPase"/>
</dbReference>
<protein>
    <recommendedName>
        <fullName evidence="4 12">Tetraacyldisaccharide 4'-kinase</fullName>
        <ecNumber evidence="3 12">2.7.1.130</ecNumber>
    </recommendedName>
</protein>
<evidence type="ECO:0000313" key="14">
    <source>
        <dbReference type="Proteomes" id="UP000606463"/>
    </source>
</evidence>
<dbReference type="GO" id="GO:0009244">
    <property type="term" value="P:lipopolysaccharide core region biosynthetic process"/>
    <property type="evidence" value="ECO:0007669"/>
    <property type="project" value="TreeGrafter"/>
</dbReference>
<dbReference type="InterPro" id="IPR003758">
    <property type="entry name" value="LpxK"/>
</dbReference>
<gene>
    <name evidence="13" type="primary">lpxK</name>
    <name evidence="13" type="ORF">EYH37_02000</name>
</gene>
<keyword evidence="8" id="KW-0547">Nucleotide-binding</keyword>
<comment type="pathway">
    <text evidence="2">Glycolipid biosynthesis; lipid IV(A) biosynthesis; lipid IV(A) from (3R)-3-hydroxytetradecanoyl-[acyl-carrier-protein] and UDP-N-acetyl-alpha-D-glucosamine: step 6/6.</text>
</comment>